<accession>F8F5J0</accession>
<dbReference type="HOGENOM" id="CLU_3046095_0_0_9"/>
<evidence type="ECO:0000313" key="1">
    <source>
        <dbReference type="EMBL" id="AEI41163.1"/>
    </source>
</evidence>
<sequence length="54" mass="5806">MGRSLLPGIPANPLGRLPDGGLSFLFLRTRHMNPLTPSPSPSFSANSQLKFILS</sequence>
<name>F8F5J0_PAEMK</name>
<reference evidence="2" key="1">
    <citation type="submission" date="2011-06" db="EMBL/GenBank/DDBJ databases">
        <title>Complete genome sequence of Paenibacillus mucilaginosus KNP414.</title>
        <authorList>
            <person name="Wang J."/>
            <person name="Hu S."/>
            <person name="Hu X."/>
            <person name="Zhang B."/>
            <person name="Dong D."/>
            <person name="Zhang S."/>
            <person name="Zhao K."/>
            <person name="Wu D."/>
        </authorList>
    </citation>
    <scope>NUCLEOTIDE SEQUENCE [LARGE SCALE GENOMIC DNA]</scope>
    <source>
        <strain evidence="2">KNP414</strain>
    </source>
</reference>
<dbReference type="Proteomes" id="UP000006620">
    <property type="component" value="Chromosome"/>
</dbReference>
<proteinExistence type="predicted"/>
<reference evidence="1 2" key="2">
    <citation type="journal article" date="2013" name="Genome Announc.">
        <title>Genome Sequence of Growth-Improving Paenibacillus mucilaginosus Strain KNP414.</title>
        <authorList>
            <person name="Lu J.J."/>
            <person name="Wang J.F."/>
            <person name="Hu X.F."/>
        </authorList>
    </citation>
    <scope>NUCLEOTIDE SEQUENCE [LARGE SCALE GENOMIC DNA]</scope>
    <source>
        <strain evidence="1 2">KNP414</strain>
    </source>
</reference>
<organism evidence="1 2">
    <name type="scientific">Paenibacillus mucilaginosus (strain KNP414)</name>
    <dbReference type="NCBI Taxonomy" id="1036673"/>
    <lineage>
        <taxon>Bacteria</taxon>
        <taxon>Bacillati</taxon>
        <taxon>Bacillota</taxon>
        <taxon>Bacilli</taxon>
        <taxon>Bacillales</taxon>
        <taxon>Paenibacillaceae</taxon>
        <taxon>Paenibacillus</taxon>
    </lineage>
</organism>
<evidence type="ECO:0000313" key="2">
    <source>
        <dbReference type="Proteomes" id="UP000006620"/>
    </source>
</evidence>
<dbReference type="AlphaFoldDB" id="F8F5J0"/>
<protein>
    <submittedName>
        <fullName evidence="1">Uncharacterized protein</fullName>
    </submittedName>
</protein>
<dbReference type="EMBL" id="CP002869">
    <property type="protein sequence ID" value="AEI41163.1"/>
    <property type="molecule type" value="Genomic_DNA"/>
</dbReference>
<dbReference type="KEGG" id="pms:KNP414_02602"/>
<gene>
    <name evidence="1" type="ordered locus">KNP414_02602</name>
</gene>